<gene>
    <name evidence="2" type="ORF">COE48_13510</name>
</gene>
<feature type="compositionally biased region" description="Basic and acidic residues" evidence="1">
    <location>
        <begin position="120"/>
        <end position="136"/>
    </location>
</feature>
<feature type="compositionally biased region" description="Basic residues" evidence="1">
    <location>
        <begin position="137"/>
        <end position="147"/>
    </location>
</feature>
<dbReference type="AlphaFoldDB" id="A0AB36VC75"/>
<dbReference type="EMBL" id="NUPM01000007">
    <property type="protein sequence ID" value="PGZ03322.1"/>
    <property type="molecule type" value="Genomic_DNA"/>
</dbReference>
<accession>A0AB36VC75</accession>
<evidence type="ECO:0000256" key="1">
    <source>
        <dbReference type="SAM" id="MobiDB-lite"/>
    </source>
</evidence>
<feature type="region of interest" description="Disordered" evidence="1">
    <location>
        <begin position="110"/>
        <end position="147"/>
    </location>
</feature>
<comment type="caution">
    <text evidence="2">The sequence shown here is derived from an EMBL/GenBank/DDBJ whole genome shotgun (WGS) entry which is preliminary data.</text>
</comment>
<name>A0AB36VC75_BACTU</name>
<protein>
    <submittedName>
        <fullName evidence="2">Terminase small subunit</fullName>
    </submittedName>
</protein>
<feature type="region of interest" description="Disordered" evidence="1">
    <location>
        <begin position="63"/>
        <end position="85"/>
    </location>
</feature>
<sequence>MSTKKERQKIVADKTEAEKNRILKIMRDADIYTLTLDPLIESYLDIFEVYMTMFIEWREKGFPPTQRHTNKAGATNNSKHPLAQQVETWADKKTKALDLLGLTNKAKPGKYVTGGSTVGKNEEVEKPKAVVSELDKHRNKWRNKAEY</sequence>
<reference evidence="2 3" key="1">
    <citation type="submission" date="2017-09" db="EMBL/GenBank/DDBJ databases">
        <title>Large-scale bioinformatics analysis of Bacillus genomes uncovers conserved roles of natural products in bacterial physiology.</title>
        <authorList>
            <consortium name="Agbiome Team Llc"/>
            <person name="Bleich R.M."/>
            <person name="Grubbs K.J."/>
            <person name="Santa Maria K.C."/>
            <person name="Allen S.E."/>
            <person name="Farag S."/>
            <person name="Shank E.A."/>
            <person name="Bowers A."/>
        </authorList>
    </citation>
    <scope>NUCLEOTIDE SEQUENCE [LARGE SCALE GENOMIC DNA]</scope>
    <source>
        <strain evidence="2 3">AFS030179</strain>
    </source>
</reference>
<dbReference type="RefSeq" id="WP_098684136.1">
    <property type="nucleotide sequence ID" value="NZ_NUPM01000007.1"/>
</dbReference>
<dbReference type="Proteomes" id="UP000223445">
    <property type="component" value="Unassembled WGS sequence"/>
</dbReference>
<evidence type="ECO:0000313" key="2">
    <source>
        <dbReference type="EMBL" id="PGZ03322.1"/>
    </source>
</evidence>
<organism evidence="2 3">
    <name type="scientific">Bacillus thuringiensis</name>
    <dbReference type="NCBI Taxonomy" id="1428"/>
    <lineage>
        <taxon>Bacteria</taxon>
        <taxon>Bacillati</taxon>
        <taxon>Bacillota</taxon>
        <taxon>Bacilli</taxon>
        <taxon>Bacillales</taxon>
        <taxon>Bacillaceae</taxon>
        <taxon>Bacillus</taxon>
        <taxon>Bacillus cereus group</taxon>
    </lineage>
</organism>
<proteinExistence type="predicted"/>
<evidence type="ECO:0000313" key="3">
    <source>
        <dbReference type="Proteomes" id="UP000223445"/>
    </source>
</evidence>
<dbReference type="Pfam" id="PF05119">
    <property type="entry name" value="Terminase_4"/>
    <property type="match status" value="1"/>
</dbReference>
<dbReference type="InterPro" id="IPR006448">
    <property type="entry name" value="Phage_term_ssu_P27"/>
</dbReference>